<dbReference type="InterPro" id="IPR038152">
    <property type="entry name" value="Carbam_trans_C_sf"/>
</dbReference>
<keyword evidence="2" id="KW-0808">Transferase</keyword>
<dbReference type="EMBL" id="FNEK01000134">
    <property type="protein sequence ID" value="SDL93567.1"/>
    <property type="molecule type" value="Genomic_DNA"/>
</dbReference>
<feature type="domain" description="Carbamoyltransferase C-terminal" evidence="1">
    <location>
        <begin position="349"/>
        <end position="508"/>
    </location>
</feature>
<keyword evidence="3" id="KW-1185">Reference proteome</keyword>
<dbReference type="Proteomes" id="UP000199382">
    <property type="component" value="Unassembled WGS sequence"/>
</dbReference>
<reference evidence="2 3" key="1">
    <citation type="submission" date="2016-10" db="EMBL/GenBank/DDBJ databases">
        <authorList>
            <person name="de Groot N.N."/>
        </authorList>
    </citation>
    <scope>NUCLEOTIDE SEQUENCE [LARGE SCALE GENOMIC DNA]</scope>
    <source>
        <strain evidence="2 3">DSM 25294</strain>
    </source>
</reference>
<dbReference type="AlphaFoldDB" id="A0A1G9P5R1"/>
<dbReference type="Pfam" id="PF16861">
    <property type="entry name" value="Carbam_trans_C"/>
    <property type="match status" value="1"/>
</dbReference>
<dbReference type="GO" id="GO:0016740">
    <property type="term" value="F:transferase activity"/>
    <property type="evidence" value="ECO:0007669"/>
    <property type="project" value="UniProtKB-KW"/>
</dbReference>
<sequence length="529" mass="57996">MRILSFKSGRGGALSAIDTSLQTLLFSYEGEKDSFPRNSSATVDSFIDGALWFDDLPDVLALTGNSRNELEHSSLTGAGCFGVGPEAQIIGKRTFFGRNVHFFSSTHERAHIWSAYGMSPFPQGAPCYVLVWDDVFGDFYEVNECLEISHIGHVMDNPCQKFSLAYRFANKATDRLIDLTGRDDFGKMMGSASFGDSSRCDPMAASVVEQILASDSLALAEVSPVLGISVESSRFRDFAARLSDSIFSTFEAFARRKMKKGYPLLISGEGALNCYWTTRWSNSGIFPYLHVSPSANDVGCAIGTAVDAMRHFAGVAKLNWSVYSGQPYQDDCDSVPGLIGEELNYAAIAARLEAGQVIGWANGNCEIGRRALGNRSILATPFDQEIRRKLNRIKERPEDCPVAPICLEEDAHLHFDGNSPSPYMLRLHKVIDDRLGAVTHVDKSARIQTVSREQHPMLHTLLKAFKQRTGVGVLCNTSLNFKGAGFINKTSDLNHFAQRKGLDGFVAGIRFYQTCPSPNALGICTAEAD</sequence>
<dbReference type="PANTHER" id="PTHR34847">
    <property type="entry name" value="NODULATION PROTEIN U"/>
    <property type="match status" value="1"/>
</dbReference>
<dbReference type="InterPro" id="IPR051338">
    <property type="entry name" value="NodU/CmcH_Carbamoyltrnsfr"/>
</dbReference>
<evidence type="ECO:0000313" key="3">
    <source>
        <dbReference type="Proteomes" id="UP000199382"/>
    </source>
</evidence>
<protein>
    <submittedName>
        <fullName evidence="2">Hydroxymethyl cephem carbamoyltransferase</fullName>
    </submittedName>
</protein>
<organism evidence="2 3">
    <name type="scientific">Aliiruegeria lutimaris</name>
    <dbReference type="NCBI Taxonomy" id="571298"/>
    <lineage>
        <taxon>Bacteria</taxon>
        <taxon>Pseudomonadati</taxon>
        <taxon>Pseudomonadota</taxon>
        <taxon>Alphaproteobacteria</taxon>
        <taxon>Rhodobacterales</taxon>
        <taxon>Roseobacteraceae</taxon>
        <taxon>Aliiruegeria</taxon>
    </lineage>
</organism>
<dbReference type="PANTHER" id="PTHR34847:SF1">
    <property type="entry name" value="NODULATION PROTEIN U"/>
    <property type="match status" value="1"/>
</dbReference>
<evidence type="ECO:0000259" key="1">
    <source>
        <dbReference type="Pfam" id="PF16861"/>
    </source>
</evidence>
<proteinExistence type="predicted"/>
<evidence type="ECO:0000313" key="2">
    <source>
        <dbReference type="EMBL" id="SDL93567.1"/>
    </source>
</evidence>
<dbReference type="InterPro" id="IPR031730">
    <property type="entry name" value="Carbam_trans_C"/>
</dbReference>
<accession>A0A1G9P5R1</accession>
<dbReference type="OrthoDB" id="9780777at2"/>
<name>A0A1G9P5R1_9RHOB</name>
<dbReference type="Gene3D" id="3.30.420.40">
    <property type="match status" value="1"/>
</dbReference>
<dbReference type="Gene3D" id="3.90.870.20">
    <property type="entry name" value="Carbamoyltransferase, C-terminal domain"/>
    <property type="match status" value="1"/>
</dbReference>
<gene>
    <name evidence="2" type="ORF">SAMN04488026_11342</name>
</gene>
<dbReference type="STRING" id="571298.SAMN04488026_11342"/>